<gene>
    <name evidence="1" type="ORF">SAMN05661093_00114</name>
</gene>
<dbReference type="RefSeq" id="WP_084424101.1">
    <property type="nucleotide sequence ID" value="NZ_FWXV01000001.1"/>
</dbReference>
<organism evidence="1 2">
    <name type="scientific">Kibdelosporangium aridum</name>
    <dbReference type="NCBI Taxonomy" id="2030"/>
    <lineage>
        <taxon>Bacteria</taxon>
        <taxon>Bacillati</taxon>
        <taxon>Actinomycetota</taxon>
        <taxon>Actinomycetes</taxon>
        <taxon>Pseudonocardiales</taxon>
        <taxon>Pseudonocardiaceae</taxon>
        <taxon>Kibdelosporangium</taxon>
    </lineage>
</organism>
<dbReference type="Proteomes" id="UP000192674">
    <property type="component" value="Unassembled WGS sequence"/>
</dbReference>
<proteinExistence type="predicted"/>
<reference evidence="1 2" key="1">
    <citation type="submission" date="2017-04" db="EMBL/GenBank/DDBJ databases">
        <authorList>
            <person name="Afonso C.L."/>
            <person name="Miller P.J."/>
            <person name="Scott M.A."/>
            <person name="Spackman E."/>
            <person name="Goraichik I."/>
            <person name="Dimitrov K.M."/>
            <person name="Suarez D.L."/>
            <person name="Swayne D.E."/>
        </authorList>
    </citation>
    <scope>NUCLEOTIDE SEQUENCE [LARGE SCALE GENOMIC DNA]</scope>
    <source>
        <strain evidence="1 2">DSM 43828</strain>
    </source>
</reference>
<dbReference type="AlphaFoldDB" id="A0A1W1ZIW7"/>
<evidence type="ECO:0000313" key="1">
    <source>
        <dbReference type="EMBL" id="SMC48334.1"/>
    </source>
</evidence>
<evidence type="ECO:0000313" key="2">
    <source>
        <dbReference type="Proteomes" id="UP000192674"/>
    </source>
</evidence>
<protein>
    <submittedName>
        <fullName evidence="1">Uncharacterized protein</fullName>
    </submittedName>
</protein>
<dbReference type="OrthoDB" id="501208at2"/>
<accession>A0A1W1ZIW7</accession>
<name>A0A1W1ZIW7_KIBAR</name>
<dbReference type="EMBL" id="FWXV01000001">
    <property type="protein sequence ID" value="SMC48334.1"/>
    <property type="molecule type" value="Genomic_DNA"/>
</dbReference>
<keyword evidence="2" id="KW-1185">Reference proteome</keyword>
<sequence>MSTVKPADAIAAFDSASSMLSATARGLRDEPFDRLGRGRLFAATLRVANLLPRPVRQRLYAVAGGAEGVPPGQLGSVDLEAVAGWVTDHYPRNQYPAVLLGSSNGAAVHLATALGAPWLPQTLLVPVRWSGNDPDRPDRALEFGADVAPDFLRRNPDIVLHHMHDANQDWLMIRQMAYFRVKRRRLGAAYERFLRECLAPNAPIIVLADSSTWPVTTVGDRHVFQIGAQGGIRPQDYDRRGIEPDADAPEAEWGFDADLLDDVQRFAAATGHPVHVVRYPDTHALSAPVADIYREWLGGTADQLLVESFLLIDPTRTRQAGLVPLWTMFSVESAVDVTENYLRSRSFRAVHIGLFPHGVRSRGIAEPDRWRERLSGVDTDFVGVDTRRFPADFAALVRYGSALRAMPRLSAPAPGTLAIDKAMGLLTSALS</sequence>